<reference evidence="1" key="1">
    <citation type="submission" date="2022-11" db="EMBL/GenBank/DDBJ databases">
        <authorList>
            <person name="Kikuchi T."/>
        </authorList>
    </citation>
    <scope>NUCLEOTIDE SEQUENCE</scope>
    <source>
        <strain evidence="1">PS1010</strain>
    </source>
</reference>
<organism evidence="1 2">
    <name type="scientific">Caenorhabditis angaria</name>
    <dbReference type="NCBI Taxonomy" id="860376"/>
    <lineage>
        <taxon>Eukaryota</taxon>
        <taxon>Metazoa</taxon>
        <taxon>Ecdysozoa</taxon>
        <taxon>Nematoda</taxon>
        <taxon>Chromadorea</taxon>
        <taxon>Rhabditida</taxon>
        <taxon>Rhabditina</taxon>
        <taxon>Rhabditomorpha</taxon>
        <taxon>Rhabditoidea</taxon>
        <taxon>Rhabditidae</taxon>
        <taxon>Peloderinae</taxon>
        <taxon>Caenorhabditis</taxon>
    </lineage>
</organism>
<dbReference type="OrthoDB" id="428658at2759"/>
<proteinExistence type="predicted"/>
<dbReference type="Proteomes" id="UP001152747">
    <property type="component" value="Unassembled WGS sequence"/>
</dbReference>
<comment type="caution">
    <text evidence="1">The sequence shown here is derived from an EMBL/GenBank/DDBJ whole genome shotgun (WGS) entry which is preliminary data.</text>
</comment>
<dbReference type="Gene3D" id="3.30.2350.10">
    <property type="entry name" value="Pseudouridine synthase"/>
    <property type="match status" value="1"/>
</dbReference>
<dbReference type="GO" id="GO:0009982">
    <property type="term" value="F:pseudouridine synthase activity"/>
    <property type="evidence" value="ECO:0007669"/>
    <property type="project" value="InterPro"/>
</dbReference>
<evidence type="ECO:0000313" key="1">
    <source>
        <dbReference type="EMBL" id="CAI5452661.1"/>
    </source>
</evidence>
<dbReference type="EMBL" id="CANHGI010000005">
    <property type="protein sequence ID" value="CAI5452661.1"/>
    <property type="molecule type" value="Genomic_DNA"/>
</dbReference>
<dbReference type="GO" id="GO:0001522">
    <property type="term" value="P:pseudouridine synthesis"/>
    <property type="evidence" value="ECO:0007669"/>
    <property type="project" value="InterPro"/>
</dbReference>
<dbReference type="AlphaFoldDB" id="A0A9P1IX27"/>
<sequence>MMSRFHVVRFLHTEKATTSFVPSAFLKTAQLSKYLEKNVLAHAPGRFIIIPKPYGVSCVGHLQENGGIFGNSVHDKEKREKRKIQLREDQKSKKHVDEGANLVDCIKDLRKSFKEPQLTFCTGLKRYLSGAIVLPCNEKELSNLKNSIRQTSSESEPPFIYNALAITIGRPDKQKGDISGFATFRNVGKHKEYIFEERKISKRAKTGKFAVEGTMSYEVLDTKNGCSLVEFSVNKWARHLPRLMLTRLVSPILGDTIYWRRLADIDGSPELVEAGKREHQIYIPPKLGQILKIQDSREILTSLPIYCHVYKTVFEDASNDQEIVAACKPPAHFIKMLHLLGLFRAFKKFEARKEEPDEIRAQELKF</sequence>
<gene>
    <name evidence="1" type="ORF">CAMP_LOCUS15298</name>
</gene>
<dbReference type="SUPFAM" id="SSF55120">
    <property type="entry name" value="Pseudouridine synthase"/>
    <property type="match status" value="1"/>
</dbReference>
<accession>A0A9P1IX27</accession>
<keyword evidence="2" id="KW-1185">Reference proteome</keyword>
<dbReference type="GO" id="GO:0003723">
    <property type="term" value="F:RNA binding"/>
    <property type="evidence" value="ECO:0007669"/>
    <property type="project" value="InterPro"/>
</dbReference>
<name>A0A9P1IX27_9PELO</name>
<evidence type="ECO:0000313" key="2">
    <source>
        <dbReference type="Proteomes" id="UP001152747"/>
    </source>
</evidence>
<dbReference type="InterPro" id="IPR020103">
    <property type="entry name" value="PsdUridine_synth_cat_dom_sf"/>
</dbReference>
<protein>
    <submittedName>
        <fullName evidence="1">Uncharacterized protein</fullName>
    </submittedName>
</protein>